<gene>
    <name evidence="1" type="ORF">RSO01_71250</name>
</gene>
<keyword evidence="2" id="KW-1185">Reference proteome</keyword>
<evidence type="ECO:0000313" key="1">
    <source>
        <dbReference type="EMBL" id="GEP59959.1"/>
    </source>
</evidence>
<name>A0A512NM14_9HYPH</name>
<reference evidence="1 2" key="1">
    <citation type="submission" date="2019-07" db="EMBL/GenBank/DDBJ databases">
        <title>Whole genome shotgun sequence of Reyranella soli NBRC 108950.</title>
        <authorList>
            <person name="Hosoyama A."/>
            <person name="Uohara A."/>
            <person name="Ohji S."/>
            <person name="Ichikawa N."/>
        </authorList>
    </citation>
    <scope>NUCLEOTIDE SEQUENCE [LARGE SCALE GENOMIC DNA]</scope>
    <source>
        <strain evidence="1 2">NBRC 108950</strain>
    </source>
</reference>
<accession>A0A512NM14</accession>
<dbReference type="Proteomes" id="UP000321058">
    <property type="component" value="Unassembled WGS sequence"/>
</dbReference>
<evidence type="ECO:0000313" key="2">
    <source>
        <dbReference type="Proteomes" id="UP000321058"/>
    </source>
</evidence>
<proteinExistence type="predicted"/>
<comment type="caution">
    <text evidence="1">The sequence shown here is derived from an EMBL/GenBank/DDBJ whole genome shotgun (WGS) entry which is preliminary data.</text>
</comment>
<sequence>MTLSFGSWDSTDGERTIGRASEWVNSTWSEEPRVGLIAGGAPLQWRVMSSVINEDAPLEWRAPSYEASGALTSCPKYACSRRLGRSSSLVRASSTIEPRAKA</sequence>
<protein>
    <submittedName>
        <fullName evidence="1">Uncharacterized protein</fullName>
    </submittedName>
</protein>
<dbReference type="AlphaFoldDB" id="A0A512NM14"/>
<organism evidence="1 2">
    <name type="scientific">Reyranella soli</name>
    <dbReference type="NCBI Taxonomy" id="1230389"/>
    <lineage>
        <taxon>Bacteria</taxon>
        <taxon>Pseudomonadati</taxon>
        <taxon>Pseudomonadota</taxon>
        <taxon>Alphaproteobacteria</taxon>
        <taxon>Hyphomicrobiales</taxon>
        <taxon>Reyranellaceae</taxon>
        <taxon>Reyranella</taxon>
    </lineage>
</organism>
<dbReference type="EMBL" id="BKAJ01000145">
    <property type="protein sequence ID" value="GEP59959.1"/>
    <property type="molecule type" value="Genomic_DNA"/>
</dbReference>